<name>A0A4U8S3N5_9HELI</name>
<gene>
    <name evidence="2" type="ORF">LS81_009535</name>
</gene>
<dbReference type="Proteomes" id="UP000029878">
    <property type="component" value="Unassembled WGS sequence"/>
</dbReference>
<comment type="caution">
    <text evidence="2">The sequence shown here is derived from an EMBL/GenBank/DDBJ whole genome shotgun (WGS) entry which is preliminary data.</text>
</comment>
<organism evidence="2 3">
    <name type="scientific">Helicobacter trogontum</name>
    <dbReference type="NCBI Taxonomy" id="50960"/>
    <lineage>
        <taxon>Bacteria</taxon>
        <taxon>Pseudomonadati</taxon>
        <taxon>Campylobacterota</taxon>
        <taxon>Epsilonproteobacteria</taxon>
        <taxon>Campylobacterales</taxon>
        <taxon>Helicobacteraceae</taxon>
        <taxon>Helicobacter</taxon>
    </lineage>
</organism>
<dbReference type="RefSeq" id="WP_034347811.1">
    <property type="nucleotide sequence ID" value="NZ_FZNG01000021.1"/>
</dbReference>
<reference evidence="2 3" key="1">
    <citation type="journal article" date="2014" name="Genome Announc.">
        <title>Draft genome sequences of eight enterohepatic helicobacter species isolated from both laboratory and wild rodents.</title>
        <authorList>
            <person name="Sheh A."/>
            <person name="Shen Z."/>
            <person name="Fox J.G."/>
        </authorList>
    </citation>
    <scope>NUCLEOTIDE SEQUENCE [LARGE SCALE GENOMIC DNA]</scope>
    <source>
        <strain evidence="2 3">ATCC 700114</strain>
    </source>
</reference>
<keyword evidence="1" id="KW-1133">Transmembrane helix</keyword>
<feature type="transmembrane region" description="Helical" evidence="1">
    <location>
        <begin position="256"/>
        <end position="279"/>
    </location>
</feature>
<sequence length="337" mass="38781">MDNGLNLLFDITQATPKEEHDLNDEHTIINDKQGDNESGLEKDSNAFIQSIIKEADEAIPDSIQNYSSLMQIQEDIFDSMLKKIEMGKVNEPGSYDNATIGIFKDLEEEYYKAKKNWDCFIQFFHAPLNKDDMQFINTLKIMNVLIEKIQVFSMQSKELDDYVSDIQESLDKINSNNGRLAQLDDTMKEFCEYTTNQLHGEARRIQEQFCSTLEQTLQHKITHYDNFLTHFINKEGEKIKELSDIATDITKNTKKILILVAIIFAIFGTSLGALSVALYTKYKQFQALDSNLTFFSKKLHNINITRNDNTITIKAPKQDIQTTTKDNYFYLTIGGVK</sequence>
<keyword evidence="1" id="KW-0812">Transmembrane</keyword>
<accession>A0A4U8S3N5</accession>
<evidence type="ECO:0000256" key="1">
    <source>
        <dbReference type="SAM" id="Phobius"/>
    </source>
</evidence>
<dbReference type="AlphaFoldDB" id="A0A4U8S3N5"/>
<evidence type="ECO:0000313" key="2">
    <source>
        <dbReference type="EMBL" id="TLD80368.1"/>
    </source>
</evidence>
<evidence type="ECO:0000313" key="3">
    <source>
        <dbReference type="Proteomes" id="UP000029878"/>
    </source>
</evidence>
<keyword evidence="1" id="KW-0472">Membrane</keyword>
<proteinExistence type="predicted"/>
<protein>
    <submittedName>
        <fullName evidence="2">Uncharacterized protein</fullName>
    </submittedName>
</protein>
<dbReference type="EMBL" id="JRPL02000033">
    <property type="protein sequence ID" value="TLD80368.1"/>
    <property type="molecule type" value="Genomic_DNA"/>
</dbReference>